<evidence type="ECO:0000313" key="2">
    <source>
        <dbReference type="Proteomes" id="UP000011761"/>
    </source>
</evidence>
<dbReference type="GeneID" id="19116696"/>
<dbReference type="KEGG" id="bcom:BAUCODRAFT_71849"/>
<name>M2MFX8_BAUPA</name>
<dbReference type="eggNOG" id="ENOG502S6PB">
    <property type="taxonomic scope" value="Eukaryota"/>
</dbReference>
<evidence type="ECO:0008006" key="3">
    <source>
        <dbReference type="Google" id="ProtNLM"/>
    </source>
</evidence>
<dbReference type="AlphaFoldDB" id="M2MFX8"/>
<gene>
    <name evidence="1" type="ORF">BAUCODRAFT_71849</name>
</gene>
<organism evidence="1 2">
    <name type="scientific">Baudoinia panamericana (strain UAMH 10762)</name>
    <name type="common">Angels' share fungus</name>
    <name type="synonym">Baudoinia compniacensis (strain UAMH 10762)</name>
    <dbReference type="NCBI Taxonomy" id="717646"/>
    <lineage>
        <taxon>Eukaryota</taxon>
        <taxon>Fungi</taxon>
        <taxon>Dikarya</taxon>
        <taxon>Ascomycota</taxon>
        <taxon>Pezizomycotina</taxon>
        <taxon>Dothideomycetes</taxon>
        <taxon>Dothideomycetidae</taxon>
        <taxon>Mycosphaerellales</taxon>
        <taxon>Teratosphaeriaceae</taxon>
        <taxon>Baudoinia</taxon>
    </lineage>
</organism>
<dbReference type="EMBL" id="KB445556">
    <property type="protein sequence ID" value="EMC95521.1"/>
    <property type="molecule type" value="Genomic_DNA"/>
</dbReference>
<dbReference type="RefSeq" id="XP_007677005.1">
    <property type="nucleotide sequence ID" value="XM_007678815.1"/>
</dbReference>
<keyword evidence="2" id="KW-1185">Reference proteome</keyword>
<reference evidence="1 2" key="1">
    <citation type="journal article" date="2012" name="PLoS Pathog.">
        <title>Diverse lifestyles and strategies of plant pathogenesis encoded in the genomes of eighteen Dothideomycetes fungi.</title>
        <authorList>
            <person name="Ohm R.A."/>
            <person name="Feau N."/>
            <person name="Henrissat B."/>
            <person name="Schoch C.L."/>
            <person name="Horwitz B.A."/>
            <person name="Barry K.W."/>
            <person name="Condon B.J."/>
            <person name="Copeland A.C."/>
            <person name="Dhillon B."/>
            <person name="Glaser F."/>
            <person name="Hesse C.N."/>
            <person name="Kosti I."/>
            <person name="LaButti K."/>
            <person name="Lindquist E.A."/>
            <person name="Lucas S."/>
            <person name="Salamov A.A."/>
            <person name="Bradshaw R.E."/>
            <person name="Ciuffetti L."/>
            <person name="Hamelin R.C."/>
            <person name="Kema G.H.J."/>
            <person name="Lawrence C."/>
            <person name="Scott J.A."/>
            <person name="Spatafora J.W."/>
            <person name="Turgeon B.G."/>
            <person name="de Wit P.J.G.M."/>
            <person name="Zhong S."/>
            <person name="Goodwin S.B."/>
            <person name="Grigoriev I.V."/>
        </authorList>
    </citation>
    <scope>NUCLEOTIDE SEQUENCE [LARGE SCALE GENOMIC DNA]</scope>
    <source>
        <strain evidence="1 2">UAMH 10762</strain>
    </source>
</reference>
<dbReference type="Gene3D" id="3.80.10.10">
    <property type="entry name" value="Ribonuclease Inhibitor"/>
    <property type="match status" value="1"/>
</dbReference>
<dbReference type="Proteomes" id="UP000011761">
    <property type="component" value="Unassembled WGS sequence"/>
</dbReference>
<sequence length="777" mass="85173">MEAAPPTYEKATLIDIWDIVARYVPSNDLCSAASVCSQWHMTFVPHLWGAPASHFSVENDRVYVALTKFKRTLQTARLFVRSLTHTLHLPPAHAEIYNGPHADWLSEVLDRLPNLQTLIVRGLPFFDHAALLRLPGLYVASFSRPATAVPFFGLRLLDASRCSNTTSSGLAHALSRLESLMYLDLSFTYPARDSVVLHTLGRLYGLQVLKLRGVSLSDESLKVLAESIALRVRSLDVRDNRITDRGIRILLDYCFANNDVVPSGGRSPALLPYLGTEMLHIYQGEDFEGFLRKSFTSSFVSRLAIEDVPDGGITHLYISANAVTVEGASGLVRSGRLHVLDLGPVAPVIVKHLSASGKGDGTDAVNVPGMEKLTPLLAKHAAEALSFLRIDHALVTKDVPVANPDEVVQGRVELGDTSLPDLPDGPVELATTSAHRECFEMPTAQTPRHELPGDPMQIVVSPAVNGPVYPAEQHQEPLSARRGSAFAPEVLISPLSPLMANVQFADGMSRAGRPRTYSSVATERKARLQAHTNEKHNLHPAMLPHVSTLMLTDVPAYTDNQELSNRLILFIKHCAEEAELAKTQAHLDYALPPGRKGHTSAIRQSMIKTFALRKVVLEIAPEPGLRSKSKASAWQHIDTRSMTEDRDSEALWSAAETDFSFFGEGEELNFPSLEPRRSANGVCHDGKEVILPGSAPPLPPPQTVQGCDRIDTVARISAFRTERKLAHRRALQDGGDMHGTEGYWDGVVQVVRPGSGTRADEELDYYGNACSNGYLYR</sequence>
<dbReference type="STRING" id="717646.M2MFX8"/>
<proteinExistence type="predicted"/>
<dbReference type="SUPFAM" id="SSF52047">
    <property type="entry name" value="RNI-like"/>
    <property type="match status" value="1"/>
</dbReference>
<dbReference type="OrthoDB" id="408631at2759"/>
<protein>
    <recommendedName>
        <fullName evidence="3">F-box domain-containing protein</fullName>
    </recommendedName>
</protein>
<accession>M2MFX8</accession>
<dbReference type="InterPro" id="IPR032675">
    <property type="entry name" value="LRR_dom_sf"/>
</dbReference>
<dbReference type="HOGENOM" id="CLU_016204_0_0_1"/>
<evidence type="ECO:0000313" key="1">
    <source>
        <dbReference type="EMBL" id="EMC95521.1"/>
    </source>
</evidence>
<dbReference type="OMA" id="PSHIPHM"/>